<comment type="caution">
    <text evidence="2">The sequence shown here is derived from an EMBL/GenBank/DDBJ whole genome shotgun (WGS) entry which is preliminary data.</text>
</comment>
<feature type="chain" id="PRO_5022798948" evidence="1">
    <location>
        <begin position="19"/>
        <end position="301"/>
    </location>
</feature>
<proteinExistence type="predicted"/>
<dbReference type="Proteomes" id="UP000315010">
    <property type="component" value="Unassembled WGS sequence"/>
</dbReference>
<keyword evidence="1" id="KW-0732">Signal</keyword>
<dbReference type="RefSeq" id="WP_146402478.1">
    <property type="nucleotide sequence ID" value="NZ_SJPJ01000001.1"/>
</dbReference>
<protein>
    <submittedName>
        <fullName evidence="2">Uncharacterized protein</fullName>
    </submittedName>
</protein>
<feature type="signal peptide" evidence="1">
    <location>
        <begin position="1"/>
        <end position="18"/>
    </location>
</feature>
<reference evidence="2 3" key="1">
    <citation type="submission" date="2019-02" db="EMBL/GenBank/DDBJ databases">
        <title>Deep-cultivation of Planctomycetes and their phenomic and genomic characterization uncovers novel biology.</title>
        <authorList>
            <person name="Wiegand S."/>
            <person name="Jogler M."/>
            <person name="Boedeker C."/>
            <person name="Pinto D."/>
            <person name="Vollmers J."/>
            <person name="Rivas-Marin E."/>
            <person name="Kohn T."/>
            <person name="Peeters S.H."/>
            <person name="Heuer A."/>
            <person name="Rast P."/>
            <person name="Oberbeckmann S."/>
            <person name="Bunk B."/>
            <person name="Jeske O."/>
            <person name="Meyerdierks A."/>
            <person name="Storesund J.E."/>
            <person name="Kallscheuer N."/>
            <person name="Luecker S."/>
            <person name="Lage O.M."/>
            <person name="Pohl T."/>
            <person name="Merkel B.J."/>
            <person name="Hornburger P."/>
            <person name="Mueller R.-W."/>
            <person name="Bruemmer F."/>
            <person name="Labrenz M."/>
            <person name="Spormann A.M."/>
            <person name="Op Den Camp H."/>
            <person name="Overmann J."/>
            <person name="Amann R."/>
            <person name="Jetten M.S.M."/>
            <person name="Mascher T."/>
            <person name="Medema M.H."/>
            <person name="Devos D.P."/>
            <person name="Kaster A.-K."/>
            <person name="Ovreas L."/>
            <person name="Rohde M."/>
            <person name="Galperin M.Y."/>
            <person name="Jogler C."/>
        </authorList>
    </citation>
    <scope>NUCLEOTIDE SEQUENCE [LARGE SCALE GENOMIC DNA]</scope>
    <source>
        <strain evidence="2 3">CA13</strain>
    </source>
</reference>
<dbReference type="Pfam" id="PF20138">
    <property type="entry name" value="DUF6528"/>
    <property type="match status" value="1"/>
</dbReference>
<evidence type="ECO:0000313" key="3">
    <source>
        <dbReference type="Proteomes" id="UP000315010"/>
    </source>
</evidence>
<name>A0A5C5ZBY2_9BACT</name>
<dbReference type="EMBL" id="SJPJ01000001">
    <property type="protein sequence ID" value="TWT84658.1"/>
    <property type="molecule type" value="Genomic_DNA"/>
</dbReference>
<dbReference type="OrthoDB" id="1007317at2"/>
<evidence type="ECO:0000313" key="2">
    <source>
        <dbReference type="EMBL" id="TWT84658.1"/>
    </source>
</evidence>
<evidence type="ECO:0000256" key="1">
    <source>
        <dbReference type="SAM" id="SignalP"/>
    </source>
</evidence>
<dbReference type="AlphaFoldDB" id="A0A5C5ZBY2"/>
<organism evidence="2 3">
    <name type="scientific">Novipirellula herctigrandis</name>
    <dbReference type="NCBI Taxonomy" id="2527986"/>
    <lineage>
        <taxon>Bacteria</taxon>
        <taxon>Pseudomonadati</taxon>
        <taxon>Planctomycetota</taxon>
        <taxon>Planctomycetia</taxon>
        <taxon>Pirellulales</taxon>
        <taxon>Pirellulaceae</taxon>
        <taxon>Novipirellula</taxon>
    </lineage>
</organism>
<dbReference type="InterPro" id="IPR045383">
    <property type="entry name" value="DUF6528"/>
</dbReference>
<accession>A0A5C5ZBY2</accession>
<dbReference type="SUPFAM" id="SSF63825">
    <property type="entry name" value="YWTD domain"/>
    <property type="match status" value="1"/>
</dbReference>
<keyword evidence="3" id="KW-1185">Reference proteome</keyword>
<gene>
    <name evidence="2" type="ORF">CA13_61380</name>
</gene>
<sequence length="301" mass="34431" precursor="true">MKAVVIALLLVLPVSILADDSIQDDSHHDVPPETLAVLIADQADNRIRLFDPLNTDIHRATLWCYPGEDEKTHHYRPTDAKRVEIDGVVHVLAAYHGRVRLVRFSDRMLIQDYSTLSSCHSAEILPGGAIVSANSNHGILRLHHSEDEFFDLKIPYAHGLAWDKVRNCLWVLGDFLYCINYLEGRLVLDRKFKLPLSPTGHDLFPLREDAALLISNNEALFSFDIKTEKFEMIFALRNIKSASQHLDGSIWVSEPKEIEGAKEWQSNAFISLNSKAGVKRYSRETSRFYKARWWQQVSFSY</sequence>